<dbReference type="AlphaFoldDB" id="A0A8J7YWG0"/>
<sequence length="41" mass="4644">MYVENFKPLRKCRIELKKFKVVVGPNASGKSNLVEIGHEIA</sequence>
<dbReference type="Proteomes" id="UP000768163">
    <property type="component" value="Unassembled WGS sequence"/>
</dbReference>
<dbReference type="Gene3D" id="3.40.50.300">
    <property type="entry name" value="P-loop containing nucleotide triphosphate hydrolases"/>
    <property type="match status" value="1"/>
</dbReference>
<evidence type="ECO:0000313" key="2">
    <source>
        <dbReference type="EMBL" id="NCN65023.1"/>
    </source>
</evidence>
<dbReference type="SUPFAM" id="SSF52540">
    <property type="entry name" value="P-loop containing nucleoside triphosphate hydrolases"/>
    <property type="match status" value="1"/>
</dbReference>
<comment type="caution">
    <text evidence="2">The sequence shown here is derived from an EMBL/GenBank/DDBJ whole genome shotgun (WGS) entry which is preliminary data.</text>
</comment>
<evidence type="ECO:0000259" key="1">
    <source>
        <dbReference type="Pfam" id="PF13175"/>
    </source>
</evidence>
<proteinExistence type="predicted"/>
<name>A0A8J7YWG0_9ARCH</name>
<accession>A0A8J7YWG0</accession>
<dbReference type="EMBL" id="JAACQH010000044">
    <property type="protein sequence ID" value="NCS91250.1"/>
    <property type="molecule type" value="Genomic_DNA"/>
</dbReference>
<feature type="domain" description="Endonuclease GajA/Old nuclease/RecF-like AAA" evidence="1">
    <location>
        <begin position="2"/>
        <end position="36"/>
    </location>
</feature>
<dbReference type="EMBL" id="JAACVF010000074">
    <property type="protein sequence ID" value="NCN65023.1"/>
    <property type="molecule type" value="Genomic_DNA"/>
</dbReference>
<evidence type="ECO:0000313" key="3">
    <source>
        <dbReference type="EMBL" id="NCS91250.1"/>
    </source>
</evidence>
<reference evidence="2" key="1">
    <citation type="submission" date="2019-11" db="EMBL/GenBank/DDBJ databases">
        <title>Lipid analysis of CO2-rich subsurface aquifers suggests an autotrophy-based deep biosphere with lysolipids enriched in CPR bacteria.</title>
        <authorList>
            <person name="Probst A.J."/>
            <person name="Elling F.J."/>
            <person name="Castelle C.J."/>
            <person name="Zhu Q."/>
            <person name="Elvert M."/>
            <person name="Birarda G."/>
            <person name="Holman H.-Y."/>
            <person name="Lane K.R."/>
            <person name="Ladd B."/>
            <person name="Ryan M.C."/>
            <person name="Woyke T."/>
            <person name="Hinrichs K.-U."/>
            <person name="Banfield J.F."/>
        </authorList>
    </citation>
    <scope>NUCLEOTIDE SEQUENCE</scope>
    <source>
        <strain evidence="2">CG_2015-01_33_1645</strain>
        <strain evidence="3">CG_2015-04_33_537</strain>
    </source>
</reference>
<dbReference type="Pfam" id="PF13175">
    <property type="entry name" value="AAA_15"/>
    <property type="match status" value="1"/>
</dbReference>
<dbReference type="InterPro" id="IPR041685">
    <property type="entry name" value="AAA_GajA/Old/RecF-like"/>
</dbReference>
<gene>
    <name evidence="3" type="ORF">GW779_02345</name>
    <name evidence="2" type="ORF">GW910_02965</name>
</gene>
<protein>
    <submittedName>
        <fullName evidence="2">AAA family ATPase</fullName>
    </submittedName>
</protein>
<organism evidence="2 4">
    <name type="scientific">Candidatus Altarchaeum hamiconexum</name>
    <dbReference type="NCBI Taxonomy" id="1803513"/>
    <lineage>
        <taxon>Archaea</taxon>
        <taxon>Candidatus Altarchaeota</taxon>
        <taxon>Candidatus Altiarchaeia</taxon>
        <taxon>Candidatus Altarchaeales</taxon>
        <taxon>Candidatus Altarchaeaceae</taxon>
        <taxon>Candidatus Altarchaeum</taxon>
    </lineage>
</organism>
<dbReference type="Proteomes" id="UP000738826">
    <property type="component" value="Unassembled WGS sequence"/>
</dbReference>
<evidence type="ECO:0000313" key="4">
    <source>
        <dbReference type="Proteomes" id="UP000768163"/>
    </source>
</evidence>
<dbReference type="InterPro" id="IPR027417">
    <property type="entry name" value="P-loop_NTPase"/>
</dbReference>